<dbReference type="InterPro" id="IPR040236">
    <property type="entry name" value="TMEM198"/>
</dbReference>
<dbReference type="PANTHER" id="PTHR31247:SF5">
    <property type="entry name" value="DUF4203 DOMAIN-CONTAINING PROTEIN"/>
    <property type="match status" value="1"/>
</dbReference>
<evidence type="ECO:0000256" key="1">
    <source>
        <dbReference type="ARBA" id="ARBA00004141"/>
    </source>
</evidence>
<feature type="transmembrane region" description="Helical" evidence="7">
    <location>
        <begin position="210"/>
        <end position="232"/>
    </location>
</feature>
<dbReference type="GeneID" id="24917457"/>
<organism evidence="9">
    <name type="scientific">Blastocystis hominis</name>
    <dbReference type="NCBI Taxonomy" id="12968"/>
    <lineage>
        <taxon>Eukaryota</taxon>
        <taxon>Sar</taxon>
        <taxon>Stramenopiles</taxon>
        <taxon>Bigyra</taxon>
        <taxon>Opalozoa</taxon>
        <taxon>Opalinata</taxon>
        <taxon>Blastocystidae</taxon>
        <taxon>Blastocystis</taxon>
    </lineage>
</organism>
<keyword evidence="3 7" id="KW-0812">Transmembrane</keyword>
<evidence type="ECO:0000256" key="3">
    <source>
        <dbReference type="ARBA" id="ARBA00022692"/>
    </source>
</evidence>
<feature type="transmembrane region" description="Helical" evidence="7">
    <location>
        <begin position="58"/>
        <end position="77"/>
    </location>
</feature>
<dbReference type="InterPro" id="IPR025256">
    <property type="entry name" value="TM7S3/TM198-like_dom"/>
</dbReference>
<gene>
    <name evidence="9" type="ORF">GSBLH_T00000138001</name>
</gene>
<dbReference type="RefSeq" id="XP_012893752.1">
    <property type="nucleotide sequence ID" value="XM_013038298.1"/>
</dbReference>
<keyword evidence="10" id="KW-1185">Reference proteome</keyword>
<reference evidence="9" key="1">
    <citation type="submission" date="2010-02" db="EMBL/GenBank/DDBJ databases">
        <title>Sequencing and annotation of the Blastocystis hominis genome.</title>
        <authorList>
            <person name="Wincker P."/>
        </authorList>
    </citation>
    <scope>NUCLEOTIDE SEQUENCE</scope>
    <source>
        <strain evidence="9">Singapore isolate B</strain>
    </source>
</reference>
<evidence type="ECO:0000256" key="7">
    <source>
        <dbReference type="SAM" id="Phobius"/>
    </source>
</evidence>
<keyword evidence="4 7" id="KW-1133">Transmembrane helix</keyword>
<proteinExistence type="inferred from homology"/>
<feature type="transmembrane region" description="Helical" evidence="7">
    <location>
        <begin position="145"/>
        <end position="164"/>
    </location>
</feature>
<feature type="transmembrane region" description="Helical" evidence="7">
    <location>
        <begin position="31"/>
        <end position="51"/>
    </location>
</feature>
<dbReference type="EMBL" id="FN668638">
    <property type="protein sequence ID" value="CBK19704.2"/>
    <property type="molecule type" value="Genomic_DNA"/>
</dbReference>
<sequence length="274" mass="30617">MARPGLRSEVPQLGAEINGDNLWDFFENIFYNYRIIVSAVIIFIGLFLCFLGKKSVKFNMFICGFFAGGIPTLVIATDLLKNMEAQNQAFWISIGISCLMGVIVGVLLVCLYQIGNFVIGATLGVIIAVYTVVILDSVIRFHSDVVLYVSVAICALEFGCFALVWDHVVVILGTSVIGSYMISFGVSQFIGEWMNPFSPQFPQKLHNPPYQWYVYLGLIAGFTLFGLIVQAITNRQPKQEKTQDMPLLENSGQRVELPSKQYTRSQTLREKQNA</sequence>
<dbReference type="PANTHER" id="PTHR31247">
    <property type="entry name" value="TRANSMEMBRANE PROTEIN 198 FAMILY MEMBER"/>
    <property type="match status" value="1"/>
</dbReference>
<feature type="transmembrane region" description="Helical" evidence="7">
    <location>
        <begin position="117"/>
        <end position="139"/>
    </location>
</feature>
<evidence type="ECO:0000313" key="9">
    <source>
        <dbReference type="EMBL" id="CBK19704.2"/>
    </source>
</evidence>
<dbReference type="GO" id="GO:0005886">
    <property type="term" value="C:plasma membrane"/>
    <property type="evidence" value="ECO:0007669"/>
    <property type="project" value="TreeGrafter"/>
</dbReference>
<keyword evidence="5 7" id="KW-0472">Membrane</keyword>
<name>D8LV65_BLAHO</name>
<feature type="transmembrane region" description="Helical" evidence="7">
    <location>
        <begin position="89"/>
        <end position="110"/>
    </location>
</feature>
<feature type="transmembrane region" description="Helical" evidence="7">
    <location>
        <begin position="169"/>
        <end position="190"/>
    </location>
</feature>
<evidence type="ECO:0000256" key="2">
    <source>
        <dbReference type="ARBA" id="ARBA00006244"/>
    </source>
</evidence>
<dbReference type="AlphaFoldDB" id="D8LV65"/>
<comment type="subcellular location">
    <subcellularLocation>
        <location evidence="1">Membrane</location>
        <topology evidence="1">Multi-pass membrane protein</topology>
    </subcellularLocation>
</comment>
<dbReference type="OMA" id="WAYLCAT"/>
<dbReference type="Proteomes" id="UP000008312">
    <property type="component" value="Unassembled WGS sequence"/>
</dbReference>
<comment type="similarity">
    <text evidence="2">Belongs to the TMEM198 family.</text>
</comment>
<evidence type="ECO:0000256" key="6">
    <source>
        <dbReference type="ARBA" id="ARBA00049737"/>
    </source>
</evidence>
<dbReference type="InParanoid" id="D8LV65"/>
<evidence type="ECO:0000259" key="8">
    <source>
        <dbReference type="Pfam" id="PF13886"/>
    </source>
</evidence>
<evidence type="ECO:0000313" key="10">
    <source>
        <dbReference type="Proteomes" id="UP000008312"/>
    </source>
</evidence>
<dbReference type="OrthoDB" id="115781at2759"/>
<accession>D8LV65</accession>
<protein>
    <recommendedName>
        <fullName evidence="6">Transmembrane protein 198</fullName>
    </recommendedName>
</protein>
<evidence type="ECO:0000256" key="4">
    <source>
        <dbReference type="ARBA" id="ARBA00022989"/>
    </source>
</evidence>
<feature type="domain" description="TM7S3/TM198-like" evidence="8">
    <location>
        <begin position="39"/>
        <end position="230"/>
    </location>
</feature>
<dbReference type="Pfam" id="PF13886">
    <property type="entry name" value="TM7S3_TM198"/>
    <property type="match status" value="1"/>
</dbReference>
<evidence type="ECO:0000256" key="5">
    <source>
        <dbReference type="ARBA" id="ARBA00023136"/>
    </source>
</evidence>